<name>A0A564Y4Z8_HYMDI</name>
<reference evidence="1 2" key="1">
    <citation type="submission" date="2019-07" db="EMBL/GenBank/DDBJ databases">
        <authorList>
            <person name="Jastrzebski P J."/>
            <person name="Paukszto L."/>
            <person name="Jastrzebski P J."/>
        </authorList>
    </citation>
    <scope>NUCLEOTIDE SEQUENCE [LARGE SCALE GENOMIC DNA]</scope>
    <source>
        <strain evidence="1 2">WMS-il1</strain>
    </source>
</reference>
<evidence type="ECO:0000313" key="2">
    <source>
        <dbReference type="Proteomes" id="UP000321570"/>
    </source>
</evidence>
<sequence length="51" mass="5896">MLHQKAYRMKVSESVMLDPVYVLEIKIHIPQLIMKLSAGLTSKQTRFLHDG</sequence>
<accession>A0A564Y4Z8</accession>
<dbReference type="EMBL" id="CABIJS010000088">
    <property type="protein sequence ID" value="VUZ42377.1"/>
    <property type="molecule type" value="Genomic_DNA"/>
</dbReference>
<proteinExistence type="predicted"/>
<dbReference type="AlphaFoldDB" id="A0A564Y4Z8"/>
<evidence type="ECO:0000313" key="1">
    <source>
        <dbReference type="EMBL" id="VUZ42377.1"/>
    </source>
</evidence>
<dbReference type="Proteomes" id="UP000321570">
    <property type="component" value="Unassembled WGS sequence"/>
</dbReference>
<protein>
    <submittedName>
        <fullName evidence="1">Uncharacterized protein</fullName>
    </submittedName>
</protein>
<organism evidence="1 2">
    <name type="scientific">Hymenolepis diminuta</name>
    <name type="common">Rat tapeworm</name>
    <dbReference type="NCBI Taxonomy" id="6216"/>
    <lineage>
        <taxon>Eukaryota</taxon>
        <taxon>Metazoa</taxon>
        <taxon>Spiralia</taxon>
        <taxon>Lophotrochozoa</taxon>
        <taxon>Platyhelminthes</taxon>
        <taxon>Cestoda</taxon>
        <taxon>Eucestoda</taxon>
        <taxon>Cyclophyllidea</taxon>
        <taxon>Hymenolepididae</taxon>
        <taxon>Hymenolepis</taxon>
    </lineage>
</organism>
<keyword evidence="2" id="KW-1185">Reference proteome</keyword>
<gene>
    <name evidence="1" type="ORF">WMSIL1_LOCUS3004</name>
</gene>